<dbReference type="Gene3D" id="3.30.160.60">
    <property type="entry name" value="Classic Zinc Finger"/>
    <property type="match status" value="1"/>
</dbReference>
<evidence type="ECO:0000256" key="1">
    <source>
        <dbReference type="ARBA" id="ARBA00004123"/>
    </source>
</evidence>
<evidence type="ECO:0000313" key="7">
    <source>
        <dbReference type="EMBL" id="UTX44107.1"/>
    </source>
</evidence>
<keyword evidence="2" id="KW-0479">Metal-binding</keyword>
<feature type="domain" description="Matrin-type" evidence="6">
    <location>
        <begin position="4"/>
        <end position="36"/>
    </location>
</feature>
<name>A0A9Q9FAC4_ENCHE</name>
<dbReference type="SUPFAM" id="SSF57667">
    <property type="entry name" value="beta-beta-alpha zinc fingers"/>
    <property type="match status" value="1"/>
</dbReference>
<keyword evidence="5" id="KW-0539">Nucleus</keyword>
<keyword evidence="3" id="KW-0863">Zinc-finger</keyword>
<dbReference type="InterPro" id="IPR000690">
    <property type="entry name" value="Matrin/U1-C_Znf_C2H2"/>
</dbReference>
<dbReference type="Proteomes" id="UP001059546">
    <property type="component" value="Chromosome X"/>
</dbReference>
<protein>
    <submittedName>
        <fullName evidence="7">U1 zinc finger domain-containing protein</fullName>
    </submittedName>
</protein>
<dbReference type="PROSITE" id="PS50171">
    <property type="entry name" value="ZF_MATRIN"/>
    <property type="match status" value="1"/>
</dbReference>
<gene>
    <name evidence="7" type="ORF">GPU96_10g18950</name>
</gene>
<dbReference type="AlphaFoldDB" id="A0A9Q9FAC4"/>
<dbReference type="GO" id="GO:0008270">
    <property type="term" value="F:zinc ion binding"/>
    <property type="evidence" value="ECO:0007669"/>
    <property type="project" value="UniProtKB-KW"/>
</dbReference>
<dbReference type="InterPro" id="IPR003604">
    <property type="entry name" value="Matrin/U1-like-C_Znf_C2H2"/>
</dbReference>
<dbReference type="InterPro" id="IPR013085">
    <property type="entry name" value="U1-CZ_Znf_C2H2"/>
</dbReference>
<proteinExistence type="predicted"/>
<dbReference type="InterPro" id="IPR036236">
    <property type="entry name" value="Znf_C2H2_sf"/>
</dbReference>
<dbReference type="Pfam" id="PF06220">
    <property type="entry name" value="zf-U1"/>
    <property type="match status" value="1"/>
</dbReference>
<evidence type="ECO:0000256" key="5">
    <source>
        <dbReference type="ARBA" id="ARBA00023242"/>
    </source>
</evidence>
<evidence type="ECO:0000256" key="2">
    <source>
        <dbReference type="ARBA" id="ARBA00022723"/>
    </source>
</evidence>
<dbReference type="EMBL" id="CP075156">
    <property type="protein sequence ID" value="UTX44107.1"/>
    <property type="molecule type" value="Genomic_DNA"/>
</dbReference>
<evidence type="ECO:0000259" key="6">
    <source>
        <dbReference type="PROSITE" id="PS50171"/>
    </source>
</evidence>
<evidence type="ECO:0000256" key="3">
    <source>
        <dbReference type="ARBA" id="ARBA00022771"/>
    </source>
</evidence>
<evidence type="ECO:0000313" key="8">
    <source>
        <dbReference type="Proteomes" id="UP001059546"/>
    </source>
</evidence>
<dbReference type="GO" id="GO:0005634">
    <property type="term" value="C:nucleus"/>
    <property type="evidence" value="ECO:0007669"/>
    <property type="project" value="UniProtKB-SubCell"/>
</dbReference>
<dbReference type="SMART" id="SM00451">
    <property type="entry name" value="ZnF_U1"/>
    <property type="match status" value="1"/>
</dbReference>
<dbReference type="GO" id="GO:0003676">
    <property type="term" value="F:nucleic acid binding"/>
    <property type="evidence" value="ECO:0007669"/>
    <property type="project" value="InterPro"/>
</dbReference>
<evidence type="ECO:0000256" key="4">
    <source>
        <dbReference type="ARBA" id="ARBA00022833"/>
    </source>
</evidence>
<reference evidence="7" key="1">
    <citation type="submission" date="2021-05" db="EMBL/GenBank/DDBJ databases">
        <title>Encephalitozoon hellem ATCC 50604 Complete Genome.</title>
        <authorList>
            <person name="Mascarenhas dos Santos A.C."/>
            <person name="Julian A.T."/>
            <person name="Pombert J.-F."/>
        </authorList>
    </citation>
    <scope>NUCLEOTIDE SEQUENCE</scope>
    <source>
        <strain evidence="7">ATCC 50604</strain>
    </source>
</reference>
<organism evidence="7 8">
    <name type="scientific">Encephalitozoon hellem</name>
    <name type="common">Microsporidian parasite</name>
    <dbReference type="NCBI Taxonomy" id="27973"/>
    <lineage>
        <taxon>Eukaryota</taxon>
        <taxon>Fungi</taxon>
        <taxon>Fungi incertae sedis</taxon>
        <taxon>Microsporidia</taxon>
        <taxon>Unikaryonidae</taxon>
        <taxon>Encephalitozoon</taxon>
    </lineage>
</organism>
<keyword evidence="4" id="KW-0862">Zinc</keyword>
<accession>A0A9Q9FAC4</accession>
<comment type="subcellular location">
    <subcellularLocation>
        <location evidence="1">Nucleus</location>
    </subcellularLocation>
</comment>
<sequence>MPKYFCEFCNKTLLNDKLRSRRTHFQGAKHKLMRKAYYMEVFEKPEVAAEMASILRDIKAEDKRIEHQHLEKQQDSYFSLPPGDFYLGLALPEEPLGFRLPPGFDFQDKRNFPENIAEAIKKYT</sequence>